<reference evidence="5" key="2">
    <citation type="submission" date="2023-07" db="EMBL/GenBank/DDBJ databases">
        <authorList>
            <person name="Shen H."/>
        </authorList>
    </citation>
    <scope>NUCLEOTIDE SEQUENCE</scope>
    <source>
        <strain evidence="5">TNR-22</strain>
    </source>
</reference>
<dbReference type="GO" id="GO:0008124">
    <property type="term" value="F:4-alpha-hydroxytetrahydrobiopterin dehydratase activity"/>
    <property type="evidence" value="ECO:0007669"/>
    <property type="project" value="UniProtKB-EC"/>
</dbReference>
<comment type="similarity">
    <text evidence="2 4">Belongs to the pterin-4-alpha-carbinolamine dehydratase family.</text>
</comment>
<keyword evidence="6" id="KW-1185">Reference proteome</keyword>
<gene>
    <name evidence="5" type="ORF">Q4481_12885</name>
</gene>
<protein>
    <recommendedName>
        <fullName evidence="4">Putative pterin-4-alpha-carbinolamine dehydratase</fullName>
        <shortName evidence="4">PHS</shortName>
        <ecNumber evidence="4">4.2.1.96</ecNumber>
    </recommendedName>
    <alternativeName>
        <fullName evidence="4">4-alpha-hydroxy-tetrahydropterin dehydratase</fullName>
    </alternativeName>
    <alternativeName>
        <fullName evidence="4">Pterin carbinolamine dehydratase</fullName>
        <shortName evidence="4">PCD</shortName>
    </alternativeName>
</protein>
<dbReference type="HAMAP" id="MF_00434">
    <property type="entry name" value="Pterin_4_alpha"/>
    <property type="match status" value="1"/>
</dbReference>
<accession>A0ABT8YNQ9</accession>
<dbReference type="EC" id="4.2.1.96" evidence="4"/>
<dbReference type="SUPFAM" id="SSF55248">
    <property type="entry name" value="PCD-like"/>
    <property type="match status" value="1"/>
</dbReference>
<organism evidence="5 6">
    <name type="scientific">Rhizobium alvei</name>
    <dbReference type="NCBI Taxonomy" id="1132659"/>
    <lineage>
        <taxon>Bacteria</taxon>
        <taxon>Pseudomonadati</taxon>
        <taxon>Pseudomonadota</taxon>
        <taxon>Alphaproteobacteria</taxon>
        <taxon>Hyphomicrobiales</taxon>
        <taxon>Rhizobiaceae</taxon>
        <taxon>Rhizobium/Agrobacterium group</taxon>
        <taxon>Rhizobium</taxon>
    </lineage>
</organism>
<evidence type="ECO:0000256" key="2">
    <source>
        <dbReference type="ARBA" id="ARBA00006472"/>
    </source>
</evidence>
<name>A0ABT8YNQ9_9HYPH</name>
<keyword evidence="3 4" id="KW-0456">Lyase</keyword>
<dbReference type="PANTHER" id="PTHR12599:SF0">
    <property type="entry name" value="PTERIN-4-ALPHA-CARBINOLAMINE DEHYDRATASE"/>
    <property type="match status" value="1"/>
</dbReference>
<dbReference type="RefSeq" id="WP_304376780.1">
    <property type="nucleotide sequence ID" value="NZ_JAUOZU010000008.1"/>
</dbReference>
<dbReference type="PANTHER" id="PTHR12599">
    <property type="entry name" value="PTERIN-4-ALPHA-CARBINOLAMINE DEHYDRATASE"/>
    <property type="match status" value="1"/>
</dbReference>
<evidence type="ECO:0000313" key="6">
    <source>
        <dbReference type="Proteomes" id="UP001174932"/>
    </source>
</evidence>
<dbReference type="InterPro" id="IPR036428">
    <property type="entry name" value="PCD_sf"/>
</dbReference>
<proteinExistence type="inferred from homology"/>
<reference evidence="5" key="1">
    <citation type="journal article" date="2015" name="Int. J. Syst. Evol. Microbiol.">
        <title>Rhizobium alvei sp. nov., isolated from a freshwater river.</title>
        <authorList>
            <person name="Sheu S.Y."/>
            <person name="Huang H.W."/>
            <person name="Young C.C."/>
            <person name="Chen W.M."/>
        </authorList>
    </citation>
    <scope>NUCLEOTIDE SEQUENCE</scope>
    <source>
        <strain evidence="5">TNR-22</strain>
    </source>
</reference>
<evidence type="ECO:0000256" key="3">
    <source>
        <dbReference type="ARBA" id="ARBA00023239"/>
    </source>
</evidence>
<comment type="caution">
    <text evidence="5">The sequence shown here is derived from an EMBL/GenBank/DDBJ whole genome shotgun (WGS) entry which is preliminary data.</text>
</comment>
<evidence type="ECO:0000256" key="4">
    <source>
        <dbReference type="HAMAP-Rule" id="MF_00434"/>
    </source>
</evidence>
<dbReference type="Gene3D" id="3.30.1360.20">
    <property type="entry name" value="Transcriptional coactivator/pterin dehydratase"/>
    <property type="match status" value="1"/>
</dbReference>
<evidence type="ECO:0000256" key="1">
    <source>
        <dbReference type="ARBA" id="ARBA00001554"/>
    </source>
</evidence>
<sequence length="99" mass="11309">MARQRLSSSEIAEIVQALPDWSIDAAGTGLLRTYRFESFASAIGFMTECAIFADKIDHHPEWKNVYKTVEVRLTTHSAHGITELDRDLAKYMEEVARRH</sequence>
<dbReference type="Proteomes" id="UP001174932">
    <property type="component" value="Unassembled WGS sequence"/>
</dbReference>
<evidence type="ECO:0000313" key="5">
    <source>
        <dbReference type="EMBL" id="MDO6964855.1"/>
    </source>
</evidence>
<dbReference type="EMBL" id="JAUOZU010000008">
    <property type="protein sequence ID" value="MDO6964855.1"/>
    <property type="molecule type" value="Genomic_DNA"/>
</dbReference>
<comment type="catalytic activity">
    <reaction evidence="1 4">
        <text>(4aS,6R)-4a-hydroxy-L-erythro-5,6,7,8-tetrahydrobiopterin = (6R)-L-erythro-6,7-dihydrobiopterin + H2O</text>
        <dbReference type="Rhea" id="RHEA:11920"/>
        <dbReference type="ChEBI" id="CHEBI:15377"/>
        <dbReference type="ChEBI" id="CHEBI:15642"/>
        <dbReference type="ChEBI" id="CHEBI:43120"/>
        <dbReference type="EC" id="4.2.1.96"/>
    </reaction>
</comment>
<dbReference type="NCBIfam" id="NF002018">
    <property type="entry name" value="PRK00823.1-3"/>
    <property type="match status" value="1"/>
</dbReference>
<dbReference type="InterPro" id="IPR001533">
    <property type="entry name" value="Pterin_deHydtase"/>
</dbReference>
<dbReference type="Pfam" id="PF01329">
    <property type="entry name" value="Pterin_4a"/>
    <property type="match status" value="1"/>
</dbReference>